<evidence type="ECO:0000256" key="4">
    <source>
        <dbReference type="ARBA" id="ARBA00007056"/>
    </source>
</evidence>
<name>A0A0D9VS55_9ORYZ</name>
<dbReference type="CDD" id="cd04706">
    <property type="entry name" value="PLA2_plant"/>
    <property type="match status" value="1"/>
</dbReference>
<dbReference type="GO" id="GO:0004623">
    <property type="term" value="F:phospholipase A2 activity"/>
    <property type="evidence" value="ECO:0007669"/>
    <property type="project" value="UniProtKB-EC"/>
</dbReference>
<proteinExistence type="inferred from homology"/>
<keyword evidence="8 15" id="KW-0732">Signal</keyword>
<dbReference type="FunFam" id="1.20.90.10:FF:000005">
    <property type="entry name" value="Secretory phospholipase A2"/>
    <property type="match status" value="1"/>
</dbReference>
<dbReference type="HOGENOM" id="CLU_1410688_0_0_1"/>
<reference evidence="16" key="3">
    <citation type="submission" date="2015-04" db="UniProtKB">
        <authorList>
            <consortium name="EnsemblPlants"/>
        </authorList>
    </citation>
    <scope>IDENTIFICATION</scope>
</reference>
<dbReference type="EnsemblPlants" id="LPERR03G10070.1">
    <property type="protein sequence ID" value="LPERR03G10070.1"/>
    <property type="gene ID" value="LPERR03G10070"/>
</dbReference>
<keyword evidence="6" id="KW-0964">Secreted</keyword>
<comment type="similarity">
    <text evidence="4">Belongs to the phospholipase A2 family.</text>
</comment>
<dbReference type="GO" id="GO:0006644">
    <property type="term" value="P:phospholipid metabolic process"/>
    <property type="evidence" value="ECO:0007669"/>
    <property type="project" value="InterPro"/>
</dbReference>
<dbReference type="GO" id="GO:0050482">
    <property type="term" value="P:arachidonate secretion"/>
    <property type="evidence" value="ECO:0007669"/>
    <property type="project" value="InterPro"/>
</dbReference>
<comment type="function">
    <text evidence="14">PA2 catalyzes the calcium-dependent hydrolysis of the 2-acyl groups in 3-sn-phosphoglycerides. Releases lysophospholipids (LPLs) and free fatty acids (FFAs) from membrane phospholipids in response to hormones and other external stimuli.</text>
</comment>
<evidence type="ECO:0000256" key="13">
    <source>
        <dbReference type="ARBA" id="ARBA00023157"/>
    </source>
</evidence>
<feature type="chain" id="PRO_5002347984" description="phospholipase A2" evidence="15">
    <location>
        <begin position="26"/>
        <end position="193"/>
    </location>
</feature>
<dbReference type="Gramene" id="LPERR03G10070.1">
    <property type="protein sequence ID" value="LPERR03G10070.1"/>
    <property type="gene ID" value="LPERR03G10070"/>
</dbReference>
<reference evidence="16 17" key="1">
    <citation type="submission" date="2012-08" db="EMBL/GenBank/DDBJ databases">
        <title>Oryza genome evolution.</title>
        <authorList>
            <person name="Wing R.A."/>
        </authorList>
    </citation>
    <scope>NUCLEOTIDE SEQUENCE</scope>
</reference>
<protein>
    <recommendedName>
        <fullName evidence="5">phospholipase A2</fullName>
        <ecNumber evidence="5">3.1.1.4</ecNumber>
    </recommendedName>
</protein>
<evidence type="ECO:0000256" key="7">
    <source>
        <dbReference type="ARBA" id="ARBA00022723"/>
    </source>
</evidence>
<evidence type="ECO:0000256" key="12">
    <source>
        <dbReference type="ARBA" id="ARBA00023098"/>
    </source>
</evidence>
<dbReference type="AlphaFoldDB" id="A0A0D9VS55"/>
<evidence type="ECO:0000256" key="14">
    <source>
        <dbReference type="ARBA" id="ARBA00059871"/>
    </source>
</evidence>
<evidence type="ECO:0000313" key="16">
    <source>
        <dbReference type="EnsemblPlants" id="LPERR03G10070.1"/>
    </source>
</evidence>
<organism evidence="16 17">
    <name type="scientific">Leersia perrieri</name>
    <dbReference type="NCBI Taxonomy" id="77586"/>
    <lineage>
        <taxon>Eukaryota</taxon>
        <taxon>Viridiplantae</taxon>
        <taxon>Streptophyta</taxon>
        <taxon>Embryophyta</taxon>
        <taxon>Tracheophyta</taxon>
        <taxon>Spermatophyta</taxon>
        <taxon>Magnoliopsida</taxon>
        <taxon>Liliopsida</taxon>
        <taxon>Poales</taxon>
        <taxon>Poaceae</taxon>
        <taxon>BOP clade</taxon>
        <taxon>Oryzoideae</taxon>
        <taxon>Oryzeae</taxon>
        <taxon>Oryzinae</taxon>
        <taxon>Leersia</taxon>
    </lineage>
</organism>
<keyword evidence="11" id="KW-0442">Lipid degradation</keyword>
<keyword evidence="13" id="KW-1015">Disulfide bond</keyword>
<reference evidence="17" key="2">
    <citation type="submission" date="2013-12" db="EMBL/GenBank/DDBJ databases">
        <authorList>
            <person name="Yu Y."/>
            <person name="Lee S."/>
            <person name="de Baynast K."/>
            <person name="Wissotski M."/>
            <person name="Liu L."/>
            <person name="Talag J."/>
            <person name="Goicoechea J."/>
            <person name="Angelova A."/>
            <person name="Jetty R."/>
            <person name="Kudrna D."/>
            <person name="Golser W."/>
            <person name="Rivera L."/>
            <person name="Zhang J."/>
            <person name="Wing R."/>
        </authorList>
    </citation>
    <scope>NUCLEOTIDE SEQUENCE</scope>
</reference>
<dbReference type="SUPFAM" id="SSF48619">
    <property type="entry name" value="Phospholipase A2, PLA2"/>
    <property type="match status" value="1"/>
</dbReference>
<dbReference type="GO" id="GO:0005509">
    <property type="term" value="F:calcium ion binding"/>
    <property type="evidence" value="ECO:0007669"/>
    <property type="project" value="EnsemblPlants"/>
</dbReference>
<sequence length="193" mass="21144">MRFFLKFSPRCSVVLLLLLVTASRGLNIGDLLGSSPAKDQGCSRTCESQFCTIAPLLRYGKYCGILYSGCPGERPCDALDACCMVHDHCVDSHNDDYLNTMCNENLLSCIDRVSGPTFPGNKCNVGQTASVIRGVIETALLARGNKTAPRRPPVAVAWRCGNPTRHAHVRWQLDHMYWTSFGAAVVLATGYEE</sequence>
<evidence type="ECO:0000256" key="2">
    <source>
        <dbReference type="ARBA" id="ARBA00001913"/>
    </source>
</evidence>
<dbReference type="PROSITE" id="PS00118">
    <property type="entry name" value="PA2_HIS"/>
    <property type="match status" value="1"/>
</dbReference>
<evidence type="ECO:0000256" key="3">
    <source>
        <dbReference type="ARBA" id="ARBA00004613"/>
    </source>
</evidence>
<evidence type="ECO:0000256" key="10">
    <source>
        <dbReference type="ARBA" id="ARBA00022837"/>
    </source>
</evidence>
<feature type="signal peptide" evidence="15">
    <location>
        <begin position="1"/>
        <end position="25"/>
    </location>
</feature>
<comment type="cofactor">
    <cofactor evidence="2">
        <name>Ca(2+)</name>
        <dbReference type="ChEBI" id="CHEBI:29108"/>
    </cofactor>
</comment>
<keyword evidence="17" id="KW-1185">Reference proteome</keyword>
<evidence type="ECO:0000313" key="17">
    <source>
        <dbReference type="Proteomes" id="UP000032180"/>
    </source>
</evidence>
<evidence type="ECO:0000256" key="11">
    <source>
        <dbReference type="ARBA" id="ARBA00022963"/>
    </source>
</evidence>
<evidence type="ECO:0000256" key="6">
    <source>
        <dbReference type="ARBA" id="ARBA00022525"/>
    </source>
</evidence>
<evidence type="ECO:0000256" key="8">
    <source>
        <dbReference type="ARBA" id="ARBA00022729"/>
    </source>
</evidence>
<comment type="subcellular location">
    <subcellularLocation>
        <location evidence="3">Secreted</location>
    </subcellularLocation>
</comment>
<dbReference type="EC" id="3.1.1.4" evidence="5"/>
<keyword evidence="10" id="KW-0106">Calcium</keyword>
<dbReference type="Proteomes" id="UP000032180">
    <property type="component" value="Chromosome 3"/>
</dbReference>
<dbReference type="InterPro" id="IPR036444">
    <property type="entry name" value="PLipase_A2_dom_sf"/>
</dbReference>
<comment type="catalytic activity">
    <reaction evidence="1">
        <text>a 1,2-diacyl-sn-glycero-3-phosphocholine + H2O = a 1-acyl-sn-glycero-3-phosphocholine + a fatty acid + H(+)</text>
        <dbReference type="Rhea" id="RHEA:15801"/>
        <dbReference type="ChEBI" id="CHEBI:15377"/>
        <dbReference type="ChEBI" id="CHEBI:15378"/>
        <dbReference type="ChEBI" id="CHEBI:28868"/>
        <dbReference type="ChEBI" id="CHEBI:57643"/>
        <dbReference type="ChEBI" id="CHEBI:58168"/>
        <dbReference type="EC" id="3.1.1.4"/>
    </reaction>
</comment>
<evidence type="ECO:0000256" key="1">
    <source>
        <dbReference type="ARBA" id="ARBA00001604"/>
    </source>
</evidence>
<keyword evidence="12" id="KW-0443">Lipid metabolism</keyword>
<dbReference type="GO" id="GO:0016042">
    <property type="term" value="P:lipid catabolic process"/>
    <property type="evidence" value="ECO:0007669"/>
    <property type="project" value="UniProtKB-KW"/>
</dbReference>
<evidence type="ECO:0000256" key="9">
    <source>
        <dbReference type="ARBA" id="ARBA00022801"/>
    </source>
</evidence>
<keyword evidence="7" id="KW-0479">Metal-binding</keyword>
<dbReference type="eggNOG" id="ENOG502RYYJ">
    <property type="taxonomic scope" value="Eukaryota"/>
</dbReference>
<dbReference type="GO" id="GO:0008289">
    <property type="term" value="F:lipid binding"/>
    <property type="evidence" value="ECO:0007669"/>
    <property type="project" value="EnsemblPlants"/>
</dbReference>
<evidence type="ECO:0000256" key="5">
    <source>
        <dbReference type="ARBA" id="ARBA00013278"/>
    </source>
</evidence>
<keyword evidence="9" id="KW-0378">Hydrolase</keyword>
<dbReference type="GO" id="GO:0005576">
    <property type="term" value="C:extracellular region"/>
    <property type="evidence" value="ECO:0007669"/>
    <property type="project" value="UniProtKB-SubCell"/>
</dbReference>
<evidence type="ECO:0000256" key="15">
    <source>
        <dbReference type="SAM" id="SignalP"/>
    </source>
</evidence>
<dbReference type="STRING" id="77586.A0A0D9VS55"/>
<dbReference type="InterPro" id="IPR033113">
    <property type="entry name" value="PLA2_histidine"/>
</dbReference>
<accession>A0A0D9VS55</accession>
<dbReference type="Gene3D" id="1.20.90.10">
    <property type="entry name" value="Phospholipase A2 domain"/>
    <property type="match status" value="1"/>
</dbReference>